<dbReference type="PANTHER" id="PTHR10815:SF5">
    <property type="entry name" value="METHYLATED-DNA--PROTEIN-CYSTEINE METHYLTRANSFERASE"/>
    <property type="match status" value="1"/>
</dbReference>
<dbReference type="AlphaFoldDB" id="A0A0K1PG12"/>
<evidence type="ECO:0000256" key="4">
    <source>
        <dbReference type="ARBA" id="ARBA00022603"/>
    </source>
</evidence>
<protein>
    <recommendedName>
        <fullName evidence="3">methylated-DNA--[protein]-cysteine S-methyltransferase</fullName>
        <ecNumber evidence="3">2.1.1.63</ecNumber>
    </recommendedName>
</protein>
<comment type="catalytic activity">
    <reaction evidence="1">
        <text>a 4-O-methyl-thymidine in DNA + L-cysteinyl-[protein] = a thymidine in DNA + S-methyl-L-cysteinyl-[protein]</text>
        <dbReference type="Rhea" id="RHEA:53428"/>
        <dbReference type="Rhea" id="RHEA-COMP:10131"/>
        <dbReference type="Rhea" id="RHEA-COMP:10132"/>
        <dbReference type="Rhea" id="RHEA-COMP:13555"/>
        <dbReference type="Rhea" id="RHEA-COMP:13556"/>
        <dbReference type="ChEBI" id="CHEBI:29950"/>
        <dbReference type="ChEBI" id="CHEBI:82612"/>
        <dbReference type="ChEBI" id="CHEBI:137386"/>
        <dbReference type="ChEBI" id="CHEBI:137387"/>
        <dbReference type="EC" id="2.1.1.63"/>
    </reaction>
</comment>
<evidence type="ECO:0000256" key="3">
    <source>
        <dbReference type="ARBA" id="ARBA00011918"/>
    </source>
</evidence>
<dbReference type="CDD" id="cd06445">
    <property type="entry name" value="ATase"/>
    <property type="match status" value="1"/>
</dbReference>
<dbReference type="Pfam" id="PF01035">
    <property type="entry name" value="DNA_binding_1"/>
    <property type="match status" value="1"/>
</dbReference>
<name>A0A0K1PG12_9BACT</name>
<keyword evidence="4 10" id="KW-0489">Methyltransferase</keyword>
<dbReference type="Gene3D" id="1.10.10.10">
    <property type="entry name" value="Winged helix-like DNA-binding domain superfamily/Winged helix DNA-binding domain"/>
    <property type="match status" value="1"/>
</dbReference>
<dbReference type="InterPro" id="IPR036388">
    <property type="entry name" value="WH-like_DNA-bd_sf"/>
</dbReference>
<evidence type="ECO:0000256" key="7">
    <source>
        <dbReference type="ARBA" id="ARBA00023204"/>
    </source>
</evidence>
<evidence type="ECO:0000256" key="2">
    <source>
        <dbReference type="ARBA" id="ARBA00008711"/>
    </source>
</evidence>
<evidence type="ECO:0000256" key="5">
    <source>
        <dbReference type="ARBA" id="ARBA00022679"/>
    </source>
</evidence>
<dbReference type="SUPFAM" id="SSF46767">
    <property type="entry name" value="Methylated DNA-protein cysteine methyltransferase, C-terminal domain"/>
    <property type="match status" value="1"/>
</dbReference>
<evidence type="ECO:0000313" key="10">
    <source>
        <dbReference type="EMBL" id="AKU92473.1"/>
    </source>
</evidence>
<keyword evidence="11" id="KW-1185">Reference proteome</keyword>
<accession>A0A0K1PG12</accession>
<proteinExistence type="inferred from homology"/>
<dbReference type="PANTHER" id="PTHR10815">
    <property type="entry name" value="METHYLATED-DNA--PROTEIN-CYSTEINE METHYLTRANSFERASE"/>
    <property type="match status" value="1"/>
</dbReference>
<evidence type="ECO:0000256" key="8">
    <source>
        <dbReference type="ARBA" id="ARBA00049348"/>
    </source>
</evidence>
<evidence type="ECO:0000256" key="6">
    <source>
        <dbReference type="ARBA" id="ARBA00022763"/>
    </source>
</evidence>
<comment type="similarity">
    <text evidence="2">Belongs to the MGMT family.</text>
</comment>
<keyword evidence="5 10" id="KW-0808">Transferase</keyword>
<keyword evidence="6" id="KW-0227">DNA damage</keyword>
<feature type="domain" description="Methylated-DNA-[protein]-cysteine S-methyltransferase DNA binding" evidence="9">
    <location>
        <begin position="31"/>
        <end position="112"/>
    </location>
</feature>
<evidence type="ECO:0000256" key="1">
    <source>
        <dbReference type="ARBA" id="ARBA00001286"/>
    </source>
</evidence>
<comment type="catalytic activity">
    <reaction evidence="8">
        <text>a 6-O-methyl-2'-deoxyguanosine in DNA + L-cysteinyl-[protein] = S-methyl-L-cysteinyl-[protein] + a 2'-deoxyguanosine in DNA</text>
        <dbReference type="Rhea" id="RHEA:24000"/>
        <dbReference type="Rhea" id="RHEA-COMP:10131"/>
        <dbReference type="Rhea" id="RHEA-COMP:10132"/>
        <dbReference type="Rhea" id="RHEA-COMP:11367"/>
        <dbReference type="Rhea" id="RHEA-COMP:11368"/>
        <dbReference type="ChEBI" id="CHEBI:29950"/>
        <dbReference type="ChEBI" id="CHEBI:82612"/>
        <dbReference type="ChEBI" id="CHEBI:85445"/>
        <dbReference type="ChEBI" id="CHEBI:85448"/>
        <dbReference type="EC" id="2.1.1.63"/>
    </reaction>
</comment>
<dbReference type="GO" id="GO:0003908">
    <property type="term" value="F:methylated-DNA-[protein]-cysteine S-methyltransferase activity"/>
    <property type="evidence" value="ECO:0007669"/>
    <property type="project" value="UniProtKB-EC"/>
</dbReference>
<organism evidence="10 11">
    <name type="scientific">Vulgatibacter incomptus</name>
    <dbReference type="NCBI Taxonomy" id="1391653"/>
    <lineage>
        <taxon>Bacteria</taxon>
        <taxon>Pseudomonadati</taxon>
        <taxon>Myxococcota</taxon>
        <taxon>Myxococcia</taxon>
        <taxon>Myxococcales</taxon>
        <taxon>Cystobacterineae</taxon>
        <taxon>Vulgatibacteraceae</taxon>
        <taxon>Vulgatibacter</taxon>
    </lineage>
</organism>
<dbReference type="EC" id="2.1.1.63" evidence="3"/>
<dbReference type="STRING" id="1391653.AKJ08_2860"/>
<gene>
    <name evidence="10" type="ORF">AKJ08_2860</name>
</gene>
<evidence type="ECO:0000313" key="11">
    <source>
        <dbReference type="Proteomes" id="UP000055590"/>
    </source>
</evidence>
<dbReference type="KEGG" id="vin:AKJ08_2860"/>
<dbReference type="GO" id="GO:0032259">
    <property type="term" value="P:methylation"/>
    <property type="evidence" value="ECO:0007669"/>
    <property type="project" value="UniProtKB-KW"/>
</dbReference>
<sequence>MTETIALARAHLDGRPQDFTRVPLDLSNVSPFAAKVYLALRQVPAGSTVSYGELAREVGSPGAARAVGRAMATNPVPILVPCQRVLAAAGKPGGFSAYGGVLTKERMLALEGWRPRDPQGTLF</sequence>
<evidence type="ECO:0000259" key="9">
    <source>
        <dbReference type="Pfam" id="PF01035"/>
    </source>
</evidence>
<keyword evidence="7" id="KW-0234">DNA repair</keyword>
<dbReference type="FunFam" id="1.10.10.10:FF:000214">
    <property type="entry name" value="Methylated-DNA--protein-cysteine methyltransferase"/>
    <property type="match status" value="1"/>
</dbReference>
<dbReference type="InterPro" id="IPR036217">
    <property type="entry name" value="MethylDNA_cys_MeTrfase_DNAb"/>
</dbReference>
<dbReference type="NCBIfam" id="TIGR00589">
    <property type="entry name" value="ogt"/>
    <property type="match status" value="1"/>
</dbReference>
<dbReference type="GO" id="GO:0006281">
    <property type="term" value="P:DNA repair"/>
    <property type="evidence" value="ECO:0007669"/>
    <property type="project" value="UniProtKB-KW"/>
</dbReference>
<dbReference type="InterPro" id="IPR014048">
    <property type="entry name" value="MethylDNA_cys_MeTrfase_DNA-bd"/>
</dbReference>
<reference evidence="10 11" key="1">
    <citation type="submission" date="2015-08" db="EMBL/GenBank/DDBJ databases">
        <authorList>
            <person name="Babu N.S."/>
            <person name="Beckwith C.J."/>
            <person name="Beseler K.G."/>
            <person name="Brison A."/>
            <person name="Carone J.V."/>
            <person name="Caskin T.P."/>
            <person name="Diamond M."/>
            <person name="Durham M.E."/>
            <person name="Foxe J.M."/>
            <person name="Go M."/>
            <person name="Henderson B.A."/>
            <person name="Jones I.B."/>
            <person name="McGettigan J.A."/>
            <person name="Micheletti S.J."/>
            <person name="Nasrallah M.E."/>
            <person name="Ortiz D."/>
            <person name="Piller C.R."/>
            <person name="Privatt S.R."/>
            <person name="Schneider S.L."/>
            <person name="Sharp S."/>
            <person name="Smith T.C."/>
            <person name="Stanton J.D."/>
            <person name="Ullery H.E."/>
            <person name="Wilson R.J."/>
            <person name="Serrano M.G."/>
            <person name="Buck G."/>
            <person name="Lee V."/>
            <person name="Wang Y."/>
            <person name="Carvalho R."/>
            <person name="Voegtly L."/>
            <person name="Shi R."/>
            <person name="Duckworth R."/>
            <person name="Johnson A."/>
            <person name="Loviza R."/>
            <person name="Walstead R."/>
            <person name="Shah Z."/>
            <person name="Kiflezghi M."/>
            <person name="Wade K."/>
            <person name="Ball S.L."/>
            <person name="Bradley K.W."/>
            <person name="Asai D.J."/>
            <person name="Bowman C.A."/>
            <person name="Russell D.A."/>
            <person name="Pope W.H."/>
            <person name="Jacobs-Sera D."/>
            <person name="Hendrix R.W."/>
            <person name="Hatfull G.F."/>
        </authorList>
    </citation>
    <scope>NUCLEOTIDE SEQUENCE [LARGE SCALE GENOMIC DNA]</scope>
    <source>
        <strain evidence="10 11">DSM 27710</strain>
    </source>
</reference>
<dbReference type="Proteomes" id="UP000055590">
    <property type="component" value="Chromosome"/>
</dbReference>
<dbReference type="EMBL" id="CP012332">
    <property type="protein sequence ID" value="AKU92473.1"/>
    <property type="molecule type" value="Genomic_DNA"/>
</dbReference>